<dbReference type="PANTHER" id="PTHR43197">
    <property type="entry name" value="UTP--GLUCOSE-1-PHOSPHATE URIDYLYLTRANSFERASE"/>
    <property type="match status" value="1"/>
</dbReference>
<dbReference type="InterPro" id="IPR029044">
    <property type="entry name" value="Nucleotide-diphossugar_trans"/>
</dbReference>
<dbReference type="NCBIfam" id="TIGR01099">
    <property type="entry name" value="galU"/>
    <property type="match status" value="1"/>
</dbReference>
<proteinExistence type="inferred from homology"/>
<dbReference type="RefSeq" id="WP_244720638.1">
    <property type="nucleotide sequence ID" value="NZ_JALIRP010000001.1"/>
</dbReference>
<evidence type="ECO:0000313" key="9">
    <source>
        <dbReference type="Proteomes" id="UP001139347"/>
    </source>
</evidence>
<accession>A0A9X1WM13</accession>
<dbReference type="Proteomes" id="UP001139347">
    <property type="component" value="Unassembled WGS sequence"/>
</dbReference>
<sequence length="296" mass="33268">MKTVRKAVIPAAGLGTRFLPITKAVPKELLPIINKPAIHYIVEEAVASGIEDVIIITGRDKRAIEDYFDHQPQIEQVLKKKGDIRVLQWMDEISNMANFQYIRQNKPLGLGHAVWTARKAVGQETFAVMLGDMIFHSQKPCLQQLIESYHQQPATVIGVQPVAPPDIEKYGILDGEKVNDRLYRIKSLVEKPKGNPPSNLAIMGRYILEPQIMDELAILPPPKLGEEIQLTDALRNLSEKTTCYALECEGISYDIGNLMGLIKANVEYAQRHELLKKEMHGYLQGILKPEKEGEEA</sequence>
<dbReference type="Pfam" id="PF00483">
    <property type="entry name" value="NTP_transferase"/>
    <property type="match status" value="1"/>
</dbReference>
<dbReference type="InterPro" id="IPR005771">
    <property type="entry name" value="GalU_uridylyltTrfase_bac/arc"/>
</dbReference>
<evidence type="ECO:0000313" key="8">
    <source>
        <dbReference type="EMBL" id="MCJ8010961.1"/>
    </source>
</evidence>
<evidence type="ECO:0000256" key="2">
    <source>
        <dbReference type="ARBA" id="ARBA00012415"/>
    </source>
</evidence>
<evidence type="ECO:0000259" key="7">
    <source>
        <dbReference type="Pfam" id="PF00483"/>
    </source>
</evidence>
<name>A0A9X1WM13_9BACL</name>
<evidence type="ECO:0000256" key="1">
    <source>
        <dbReference type="ARBA" id="ARBA00006890"/>
    </source>
</evidence>
<dbReference type="InterPro" id="IPR005835">
    <property type="entry name" value="NTP_transferase_dom"/>
</dbReference>
<dbReference type="Gene3D" id="3.90.550.10">
    <property type="entry name" value="Spore Coat Polysaccharide Biosynthesis Protein SpsA, Chain A"/>
    <property type="match status" value="1"/>
</dbReference>
<evidence type="ECO:0000256" key="4">
    <source>
        <dbReference type="ARBA" id="ARBA00022695"/>
    </source>
</evidence>
<dbReference type="GO" id="GO:0006011">
    <property type="term" value="P:UDP-alpha-D-glucose metabolic process"/>
    <property type="evidence" value="ECO:0007669"/>
    <property type="project" value="InterPro"/>
</dbReference>
<keyword evidence="9" id="KW-1185">Reference proteome</keyword>
<comment type="caution">
    <text evidence="8">The sequence shown here is derived from an EMBL/GenBank/DDBJ whole genome shotgun (WGS) entry which is preliminary data.</text>
</comment>
<dbReference type="GO" id="GO:0003983">
    <property type="term" value="F:UTP:glucose-1-phosphate uridylyltransferase activity"/>
    <property type="evidence" value="ECO:0007669"/>
    <property type="project" value="UniProtKB-EC"/>
</dbReference>
<comment type="catalytic activity">
    <reaction evidence="5 6">
        <text>alpha-D-glucose 1-phosphate + UTP + H(+) = UDP-alpha-D-glucose + diphosphate</text>
        <dbReference type="Rhea" id="RHEA:19889"/>
        <dbReference type="ChEBI" id="CHEBI:15378"/>
        <dbReference type="ChEBI" id="CHEBI:33019"/>
        <dbReference type="ChEBI" id="CHEBI:46398"/>
        <dbReference type="ChEBI" id="CHEBI:58601"/>
        <dbReference type="ChEBI" id="CHEBI:58885"/>
        <dbReference type="EC" id="2.7.7.9"/>
    </reaction>
</comment>
<dbReference type="EC" id="2.7.7.9" evidence="2 6"/>
<keyword evidence="3 6" id="KW-0808">Transferase</keyword>
<dbReference type="EMBL" id="JALIRP010000001">
    <property type="protein sequence ID" value="MCJ8010961.1"/>
    <property type="molecule type" value="Genomic_DNA"/>
</dbReference>
<gene>
    <name evidence="8" type="primary">galU</name>
    <name evidence="8" type="ORF">MUG84_04275</name>
</gene>
<dbReference type="CDD" id="cd02541">
    <property type="entry name" value="UGPase_prokaryotic"/>
    <property type="match status" value="1"/>
</dbReference>
<keyword evidence="4 6" id="KW-0548">Nucleotidyltransferase</keyword>
<evidence type="ECO:0000256" key="5">
    <source>
        <dbReference type="ARBA" id="ARBA00048128"/>
    </source>
</evidence>
<evidence type="ECO:0000256" key="6">
    <source>
        <dbReference type="RuleBase" id="RU361259"/>
    </source>
</evidence>
<organism evidence="8 9">
    <name type="scientific">Paenibacillus mangrovi</name>
    <dbReference type="NCBI Taxonomy" id="2931978"/>
    <lineage>
        <taxon>Bacteria</taxon>
        <taxon>Bacillati</taxon>
        <taxon>Bacillota</taxon>
        <taxon>Bacilli</taxon>
        <taxon>Bacillales</taxon>
        <taxon>Paenibacillaceae</taxon>
        <taxon>Paenibacillus</taxon>
    </lineage>
</organism>
<reference evidence="8" key="1">
    <citation type="submission" date="2022-04" db="EMBL/GenBank/DDBJ databases">
        <title>Paenibacillus mangrovi sp. nov., a novel endophytic bacterium isolated from bark of Kandelia candel.</title>
        <authorList>
            <person name="Tuo L."/>
        </authorList>
    </citation>
    <scope>NUCLEOTIDE SEQUENCE</scope>
    <source>
        <strain evidence="8">KQZ6P-2</strain>
    </source>
</reference>
<protein>
    <recommendedName>
        <fullName evidence="2 6">UTP--glucose-1-phosphate uridylyltransferase</fullName>
        <ecNumber evidence="2 6">2.7.7.9</ecNumber>
    </recommendedName>
    <alternativeName>
        <fullName evidence="6">UDP-glucose pyrophosphorylase</fullName>
    </alternativeName>
</protein>
<dbReference type="SUPFAM" id="SSF53448">
    <property type="entry name" value="Nucleotide-diphospho-sugar transferases"/>
    <property type="match status" value="1"/>
</dbReference>
<dbReference type="PANTHER" id="PTHR43197:SF1">
    <property type="entry name" value="UTP--GLUCOSE-1-PHOSPHATE URIDYLYLTRANSFERASE"/>
    <property type="match status" value="1"/>
</dbReference>
<feature type="domain" description="Nucleotidyl transferase" evidence="7">
    <location>
        <begin position="6"/>
        <end position="270"/>
    </location>
</feature>
<evidence type="ECO:0000256" key="3">
    <source>
        <dbReference type="ARBA" id="ARBA00022679"/>
    </source>
</evidence>
<dbReference type="AlphaFoldDB" id="A0A9X1WM13"/>
<comment type="similarity">
    <text evidence="1 6">Belongs to the UDPGP type 2 family.</text>
</comment>